<proteinExistence type="predicted"/>
<dbReference type="Proteomes" id="UP000259570">
    <property type="component" value="Unassembled WGS sequence"/>
</dbReference>
<feature type="chain" id="PRO_5017596087" evidence="1">
    <location>
        <begin position="27"/>
        <end position="198"/>
    </location>
</feature>
<dbReference type="GeneID" id="97212665"/>
<keyword evidence="1" id="KW-0732">Signal</keyword>
<name>A0A3E1KDY0_9XANT</name>
<reference evidence="2 3" key="1">
    <citation type="submission" date="2018-08" db="EMBL/GenBank/DDBJ databases">
        <title>Genome sequencing of X. nasturtii WHRI 8984.</title>
        <authorList>
            <person name="Studholme D.J."/>
            <person name="Mchugh J."/>
            <person name="Vicente J."/>
        </authorList>
    </citation>
    <scope>NUCLEOTIDE SEQUENCE [LARGE SCALE GENOMIC DNA]</scope>
    <source>
        <strain evidence="2 3">WHRI 8984</strain>
    </source>
</reference>
<feature type="signal peptide" evidence="1">
    <location>
        <begin position="1"/>
        <end position="26"/>
    </location>
</feature>
<accession>A0A3E1KDY0</accession>
<comment type="caution">
    <text evidence="2">The sequence shown here is derived from an EMBL/GenBank/DDBJ whole genome shotgun (WGS) entry which is preliminary data.</text>
</comment>
<evidence type="ECO:0000313" key="3">
    <source>
        <dbReference type="Proteomes" id="UP000259570"/>
    </source>
</evidence>
<dbReference type="RefSeq" id="WP_116906925.1">
    <property type="nucleotide sequence ID" value="NZ_CP142084.2"/>
</dbReference>
<dbReference type="AlphaFoldDB" id="A0A3E1KDY0"/>
<evidence type="ECO:0000256" key="1">
    <source>
        <dbReference type="SAM" id="SignalP"/>
    </source>
</evidence>
<gene>
    <name evidence="2" type="ORF">DZD52_20340</name>
</gene>
<dbReference type="OrthoDB" id="6058744at2"/>
<protein>
    <submittedName>
        <fullName evidence="2">Uncharacterized protein</fullName>
    </submittedName>
</protein>
<organism evidence="2 3">
    <name type="scientific">Xanthomonas nasturtii</name>
    <dbReference type="NCBI Taxonomy" id="1843581"/>
    <lineage>
        <taxon>Bacteria</taxon>
        <taxon>Pseudomonadati</taxon>
        <taxon>Pseudomonadota</taxon>
        <taxon>Gammaproteobacteria</taxon>
        <taxon>Lysobacterales</taxon>
        <taxon>Lysobacteraceae</taxon>
        <taxon>Xanthomonas</taxon>
    </lineage>
</organism>
<dbReference type="EMBL" id="QUZM01000078">
    <property type="protein sequence ID" value="RFF36777.1"/>
    <property type="molecule type" value="Genomic_DNA"/>
</dbReference>
<sequence length="198" mass="21409">MKHVAIAALRCSLLMGLLIVAAPLLAKPKCEIDSFTGKKGCVYGTGAIGMAGVGNQIITADGQMGFQRAVMFVYKPLDVSSILFRVDGQRTIRLSAKNTSRPDVHCSGQLCTWSWTVLAPISGDFLKELAGADELIMVMESDDHQRSEEMTMKKGGRIFAKFLEDIQANEPSVLDTSKAEAFVQVGTDLQPYTPPAVP</sequence>
<evidence type="ECO:0000313" key="2">
    <source>
        <dbReference type="EMBL" id="RFF36777.1"/>
    </source>
</evidence>